<dbReference type="EMBL" id="WQMS01000006">
    <property type="protein sequence ID" value="MVO77081.1"/>
    <property type="molecule type" value="Genomic_DNA"/>
</dbReference>
<dbReference type="RefSeq" id="WP_181599877.1">
    <property type="nucleotide sequence ID" value="NZ_WQMS01000006.1"/>
</dbReference>
<name>A0A6I4J0A5_9SPHN</name>
<dbReference type="AlphaFoldDB" id="A0A6I4J0A5"/>
<reference evidence="2 3" key="1">
    <citation type="submission" date="2019-12" db="EMBL/GenBank/DDBJ databases">
        <authorList>
            <person name="Huq M.A."/>
        </authorList>
    </citation>
    <scope>NUCLEOTIDE SEQUENCE [LARGE SCALE GENOMIC DNA]</scope>
    <source>
        <strain evidence="2 3">MAH-20</strain>
    </source>
</reference>
<sequence length="99" mass="11080">MFFFVSFVLWCEPDYLRTKITKGTKEEKEEAGFPLSREGSGAAQTSECPDRFRPGHPRDVAVSPLESRLSTPGPAPLQEALRSDCSPRTTAIFNSLRFE</sequence>
<protein>
    <submittedName>
        <fullName evidence="2">Uncharacterized protein</fullName>
    </submittedName>
</protein>
<feature type="compositionally biased region" description="Basic and acidic residues" evidence="1">
    <location>
        <begin position="48"/>
        <end position="59"/>
    </location>
</feature>
<evidence type="ECO:0000313" key="3">
    <source>
        <dbReference type="Proteomes" id="UP000441389"/>
    </source>
</evidence>
<dbReference type="Proteomes" id="UP000441389">
    <property type="component" value="Unassembled WGS sequence"/>
</dbReference>
<gene>
    <name evidence="2" type="ORF">GON01_03900</name>
</gene>
<comment type="caution">
    <text evidence="2">The sequence shown here is derived from an EMBL/GenBank/DDBJ whole genome shotgun (WGS) entry which is preliminary data.</text>
</comment>
<keyword evidence="3" id="KW-1185">Reference proteome</keyword>
<proteinExistence type="predicted"/>
<accession>A0A6I4J0A5</accession>
<evidence type="ECO:0000313" key="2">
    <source>
        <dbReference type="EMBL" id="MVO77081.1"/>
    </source>
</evidence>
<feature type="region of interest" description="Disordered" evidence="1">
    <location>
        <begin position="21"/>
        <end position="60"/>
    </location>
</feature>
<evidence type="ECO:0000256" key="1">
    <source>
        <dbReference type="SAM" id="MobiDB-lite"/>
    </source>
</evidence>
<organism evidence="2 3">
    <name type="scientific">Sphingomonas horti</name>
    <dbReference type="NCBI Taxonomy" id="2682842"/>
    <lineage>
        <taxon>Bacteria</taxon>
        <taxon>Pseudomonadati</taxon>
        <taxon>Pseudomonadota</taxon>
        <taxon>Alphaproteobacteria</taxon>
        <taxon>Sphingomonadales</taxon>
        <taxon>Sphingomonadaceae</taxon>
        <taxon>Sphingomonas</taxon>
    </lineage>
</organism>